<gene>
    <name evidence="2" type="ORF">ESB00_00315</name>
</gene>
<dbReference type="Proteomes" id="UP000290218">
    <property type="component" value="Unassembled WGS sequence"/>
</dbReference>
<evidence type="ECO:0000259" key="1">
    <source>
        <dbReference type="SMART" id="SM00642"/>
    </source>
</evidence>
<dbReference type="Gene3D" id="2.60.40.10">
    <property type="entry name" value="Immunoglobulins"/>
    <property type="match status" value="1"/>
</dbReference>
<dbReference type="CDD" id="cd11339">
    <property type="entry name" value="AmyAc_bac_CMD_like_2"/>
    <property type="match status" value="1"/>
</dbReference>
<reference evidence="2 3" key="1">
    <citation type="submission" date="2019-01" db="EMBL/GenBank/DDBJ databases">
        <title>Lacunisphaera sp. strain TWA-58.</title>
        <authorList>
            <person name="Chen W.-M."/>
        </authorList>
    </citation>
    <scope>NUCLEOTIDE SEQUENCE [LARGE SCALE GENOMIC DNA]</scope>
    <source>
        <strain evidence="2 3">TWA-58</strain>
    </source>
</reference>
<sequence length="890" mass="97405">MTRTSLRLELPPWTNLRWNREDKPGVSQSEVGLDRRHRGEDFSRLWEPIPKIYPGVARLLLGASFDGWKQGDRLFRIMITPRFLRRLSLPLLLVSTALADAPAGGFAVVPRFTHPGAGQTFYFVLTDRFANGRTDNDTGGYSGGPEAHGFDPTKISHYHGGDFAGLTAKLDYLKGLGITAVWLTPPLKNKPMQQGTAGYHGYWITDFTQMDPHLGTNDEFRELVRQAHARGMKVFMDIITNHTADVIQYTGGVHDYVSKKTAPYRDAQGRAFDEMAVAFNGVNDPSAFPALSVETSFAYRPEVPEAEKAVKVPAWLNDVTYYHNRGNTTFVGENSVHGDFVGLDDLFTEHPRVVQGMTEIFSTWLETGVDGYRIDTMRHVNNAFWQGFLPAISARARELGRPDFLHFGEVYNDAGDPSVLSEFSTGGMPADTTLDFGFFLAARKFVSQAGSGAALADFFLRDDYYTDHDSNVHSTTTFLGNHDAGRFAYFLQQDNPGASPALLADLAKLGHGLLLLARGQPVIYYGDEQGMIGRGGNDMQARESMFAAQAPDFNTAALLATTRRGADDKFDAAHPFYRLIAELSALRAGHPALRTGAMLPRPTTQQDAFAFSRIDRRERVEYLAVFNNSRTQSLTLAVPTSQKPGAKLAPLYASHPQASAQSAVDGEGRMTVSLPPLQFGVWRAVTPLAKTSPVAIQLVNPAPGAALKFTKREIDGLVFPSRVEIRADVAGGDGFGEVTFTLERASRPGQIEYLGTDDAAPYRVFWRPPPDLTPGEKLTLTATHHDLRGVSNRTEVTDVVFASTEVPLGIVGAKVPVITRQPGRIGNVLSVEAEGSGPLEYQWLCDGEEMSGATQVTFTLMSPPKAKASYRVLVRNRAGTTLSAPVDVGP</sequence>
<keyword evidence="3" id="KW-1185">Reference proteome</keyword>
<dbReference type="PANTHER" id="PTHR10357:SF209">
    <property type="entry name" value="PERIPLASMIC ALPHA-AMYLASE"/>
    <property type="match status" value="1"/>
</dbReference>
<accession>A0A4Q1C6H2</accession>
<evidence type="ECO:0000313" key="2">
    <source>
        <dbReference type="EMBL" id="RXK54376.1"/>
    </source>
</evidence>
<dbReference type="InterPro" id="IPR006047">
    <property type="entry name" value="GH13_cat_dom"/>
</dbReference>
<dbReference type="AlphaFoldDB" id="A0A4Q1C6H2"/>
<evidence type="ECO:0000313" key="3">
    <source>
        <dbReference type="Proteomes" id="UP000290218"/>
    </source>
</evidence>
<dbReference type="Pfam" id="PF00128">
    <property type="entry name" value="Alpha-amylase"/>
    <property type="match status" value="1"/>
</dbReference>
<dbReference type="SMART" id="SM00642">
    <property type="entry name" value="Aamy"/>
    <property type="match status" value="1"/>
</dbReference>
<dbReference type="Gene3D" id="3.20.20.80">
    <property type="entry name" value="Glycosidases"/>
    <property type="match status" value="1"/>
</dbReference>
<dbReference type="OrthoDB" id="9805159at2"/>
<organism evidence="2 3">
    <name type="scientific">Oleiharenicola lentus</name>
    <dbReference type="NCBI Taxonomy" id="2508720"/>
    <lineage>
        <taxon>Bacteria</taxon>
        <taxon>Pseudomonadati</taxon>
        <taxon>Verrucomicrobiota</taxon>
        <taxon>Opitutia</taxon>
        <taxon>Opitutales</taxon>
        <taxon>Opitutaceae</taxon>
        <taxon>Oleiharenicola</taxon>
    </lineage>
</organism>
<dbReference type="EMBL" id="SDHX01000001">
    <property type="protein sequence ID" value="RXK54376.1"/>
    <property type="molecule type" value="Genomic_DNA"/>
</dbReference>
<comment type="caution">
    <text evidence="2">The sequence shown here is derived from an EMBL/GenBank/DDBJ whole genome shotgun (WGS) entry which is preliminary data.</text>
</comment>
<dbReference type="GO" id="GO:0005975">
    <property type="term" value="P:carbohydrate metabolic process"/>
    <property type="evidence" value="ECO:0007669"/>
    <property type="project" value="InterPro"/>
</dbReference>
<dbReference type="SUPFAM" id="SSF51445">
    <property type="entry name" value="(Trans)glycosidases"/>
    <property type="match status" value="1"/>
</dbReference>
<dbReference type="InterPro" id="IPR013780">
    <property type="entry name" value="Glyco_hydro_b"/>
</dbReference>
<feature type="domain" description="Glycosyl hydrolase family 13 catalytic" evidence="1">
    <location>
        <begin position="123"/>
        <end position="587"/>
    </location>
</feature>
<dbReference type="InterPro" id="IPR013783">
    <property type="entry name" value="Ig-like_fold"/>
</dbReference>
<protein>
    <submittedName>
        <fullName evidence="2">Alpha-amylase</fullName>
    </submittedName>
</protein>
<proteinExistence type="predicted"/>
<name>A0A4Q1C6H2_9BACT</name>
<dbReference type="PANTHER" id="PTHR10357">
    <property type="entry name" value="ALPHA-AMYLASE FAMILY MEMBER"/>
    <property type="match status" value="1"/>
</dbReference>
<dbReference type="InterPro" id="IPR017853">
    <property type="entry name" value="GH"/>
</dbReference>
<dbReference type="Gene3D" id="2.60.40.1180">
    <property type="entry name" value="Golgi alpha-mannosidase II"/>
    <property type="match status" value="1"/>
</dbReference>